<dbReference type="Proteomes" id="UP001329151">
    <property type="component" value="Chromosome"/>
</dbReference>
<gene>
    <name evidence="1" type="ORF">RGQ30_25220</name>
</gene>
<dbReference type="EMBL" id="AP028947">
    <property type="protein sequence ID" value="BET27021.1"/>
    <property type="molecule type" value="Genomic_DNA"/>
</dbReference>
<evidence type="ECO:0000313" key="1">
    <source>
        <dbReference type="EMBL" id="BET27021.1"/>
    </source>
</evidence>
<reference evidence="1 2" key="1">
    <citation type="submission" date="2023-10" db="EMBL/GenBank/DDBJ databases">
        <title>Complete Genome Sequence of Limnobacter thiooxidans CS-K2T, Isolated from freshwater lake sediments in Bavaria, Germany.</title>
        <authorList>
            <person name="Naruki M."/>
            <person name="Watanabe A."/>
            <person name="Warashina T."/>
            <person name="Morita T."/>
            <person name="Arakawa K."/>
        </authorList>
    </citation>
    <scope>NUCLEOTIDE SEQUENCE [LARGE SCALE GENOMIC DNA]</scope>
    <source>
        <strain evidence="1 2">CS-K2</strain>
    </source>
</reference>
<organism evidence="1 2">
    <name type="scientific">Limnobacter thiooxidans</name>
    <dbReference type="NCBI Taxonomy" id="131080"/>
    <lineage>
        <taxon>Bacteria</taxon>
        <taxon>Pseudomonadati</taxon>
        <taxon>Pseudomonadota</taxon>
        <taxon>Betaproteobacteria</taxon>
        <taxon>Burkholderiales</taxon>
        <taxon>Burkholderiaceae</taxon>
        <taxon>Limnobacter</taxon>
    </lineage>
</organism>
<proteinExistence type="predicted"/>
<sequence>MKAGIQEFAFERGDAGVFFGMDPVVGFQVRLLNEEGARKGRAEAARLAAQALSMGIAEIVNSLIRPAFDELISKSRHGESYQQALKLVDDIHQQIEGHVRWLGRFLSRERLVVVSAHYLAMFHYPRNSGREHEFLVLALPSEVVQRAVQTIEHLRKNPAADRSQPVEFLLSIVDELLQPLVHEPKRLMHFNFLVDKTLSGIIALIRNLAFREIRQWAGRIPAEDLPIILDHFERVLWVQPTNRQTY</sequence>
<name>A0AA86JH59_9BURK</name>
<keyword evidence="2" id="KW-1185">Reference proteome</keyword>
<dbReference type="AlphaFoldDB" id="A0AA86JH59"/>
<dbReference type="RefSeq" id="WP_338284477.1">
    <property type="nucleotide sequence ID" value="NZ_AP028947.1"/>
</dbReference>
<accession>A0AA86JH59</accession>
<dbReference type="KEGG" id="lto:RGQ30_25220"/>
<protein>
    <submittedName>
        <fullName evidence="1">Uncharacterized protein</fullName>
    </submittedName>
</protein>
<evidence type="ECO:0000313" key="2">
    <source>
        <dbReference type="Proteomes" id="UP001329151"/>
    </source>
</evidence>